<evidence type="ECO:0000313" key="9">
    <source>
        <dbReference type="Proteomes" id="UP000827284"/>
    </source>
</evidence>
<protein>
    <submittedName>
        <fullName evidence="8">Neuroblastoma-amplified sequence</fullName>
    </submittedName>
</protein>
<comment type="subcellular location">
    <subcellularLocation>
        <location evidence="1">Endoplasmic reticulum</location>
    </subcellularLocation>
</comment>
<keyword evidence="2" id="KW-0813">Transport</keyword>
<dbReference type="InterPro" id="IPR011044">
    <property type="entry name" value="Quino_amine_DH_bsu"/>
</dbReference>
<evidence type="ECO:0000256" key="5">
    <source>
        <dbReference type="SAM" id="MobiDB-lite"/>
    </source>
</evidence>
<feature type="compositionally biased region" description="Low complexity" evidence="5">
    <location>
        <begin position="1616"/>
        <end position="1627"/>
    </location>
</feature>
<dbReference type="Proteomes" id="UP000827284">
    <property type="component" value="Unassembled WGS sequence"/>
</dbReference>
<dbReference type="Pfam" id="PF15492">
    <property type="entry name" value="Nbas_N"/>
    <property type="match status" value="1"/>
</dbReference>
<feature type="compositionally biased region" description="Polar residues" evidence="5">
    <location>
        <begin position="1628"/>
        <end position="1638"/>
    </location>
</feature>
<dbReference type="InterPro" id="IPR015943">
    <property type="entry name" value="WD40/YVTN_repeat-like_dom_sf"/>
</dbReference>
<dbReference type="Pfam" id="PF08314">
    <property type="entry name" value="Sec39"/>
    <property type="match status" value="1"/>
</dbReference>
<feature type="region of interest" description="Disordered" evidence="5">
    <location>
        <begin position="1588"/>
        <end position="1643"/>
    </location>
</feature>
<evidence type="ECO:0000256" key="2">
    <source>
        <dbReference type="ARBA" id="ARBA00022448"/>
    </source>
</evidence>
<dbReference type="OrthoDB" id="27490at2759"/>
<keyword evidence="9" id="KW-1185">Reference proteome</keyword>
<dbReference type="Gene3D" id="2.130.10.10">
    <property type="entry name" value="YVTN repeat-like/Quinoprotein amine dehydrogenase"/>
    <property type="match status" value="1"/>
</dbReference>
<dbReference type="EMBL" id="BQFW01000003">
    <property type="protein sequence ID" value="GJJ70081.1"/>
    <property type="molecule type" value="Genomic_DNA"/>
</dbReference>
<feature type="domain" description="Sec39" evidence="6">
    <location>
        <begin position="869"/>
        <end position="1695"/>
    </location>
</feature>
<dbReference type="PANTHER" id="PTHR15922">
    <property type="entry name" value="NEUROBLASTOMA-AMPLIFIED SEQUENCE"/>
    <property type="match status" value="1"/>
</dbReference>
<dbReference type="InterPro" id="IPR029145">
    <property type="entry name" value="NBAS_N"/>
</dbReference>
<feature type="region of interest" description="Disordered" evidence="5">
    <location>
        <begin position="1767"/>
        <end position="1792"/>
    </location>
</feature>
<feature type="compositionally biased region" description="Polar residues" evidence="5">
    <location>
        <begin position="1592"/>
        <end position="1601"/>
    </location>
</feature>
<evidence type="ECO:0000259" key="7">
    <source>
        <dbReference type="Pfam" id="PF15492"/>
    </source>
</evidence>
<organism evidence="8 9">
    <name type="scientific">Entomortierella parvispora</name>
    <dbReference type="NCBI Taxonomy" id="205924"/>
    <lineage>
        <taxon>Eukaryota</taxon>
        <taxon>Fungi</taxon>
        <taxon>Fungi incertae sedis</taxon>
        <taxon>Mucoromycota</taxon>
        <taxon>Mortierellomycotina</taxon>
        <taxon>Mortierellomycetes</taxon>
        <taxon>Mortierellales</taxon>
        <taxon>Mortierellaceae</taxon>
        <taxon>Entomortierella</taxon>
    </lineage>
</organism>
<proteinExistence type="predicted"/>
<dbReference type="SUPFAM" id="SSF50969">
    <property type="entry name" value="YVTN repeat-like/Quinoprotein amine dehydrogenase"/>
    <property type="match status" value="1"/>
</dbReference>
<evidence type="ECO:0000313" key="8">
    <source>
        <dbReference type="EMBL" id="GJJ70081.1"/>
    </source>
</evidence>
<name>A0A9P3H4S5_9FUNG</name>
<evidence type="ECO:0000259" key="6">
    <source>
        <dbReference type="Pfam" id="PF08314"/>
    </source>
</evidence>
<accession>A0A9P3H4S5</accession>
<dbReference type="PANTHER" id="PTHR15922:SF2">
    <property type="entry name" value="NBAS SUBUNIT OF NRZ TETHERING COMPLEX"/>
    <property type="match status" value="1"/>
</dbReference>
<dbReference type="GO" id="GO:0000149">
    <property type="term" value="F:SNARE binding"/>
    <property type="evidence" value="ECO:0007669"/>
    <property type="project" value="TreeGrafter"/>
</dbReference>
<feature type="domain" description="Neuroblastoma-amplified sequence N-terminal" evidence="7">
    <location>
        <begin position="93"/>
        <end position="174"/>
    </location>
</feature>
<comment type="caution">
    <text evidence="8">The sequence shown here is derived from an EMBL/GenBank/DDBJ whole genome shotgun (WGS) entry which is preliminary data.</text>
</comment>
<dbReference type="InterPro" id="IPR013244">
    <property type="entry name" value="Sec39_domain"/>
</dbReference>
<dbReference type="GO" id="GO:0015031">
    <property type="term" value="P:protein transport"/>
    <property type="evidence" value="ECO:0007669"/>
    <property type="project" value="UniProtKB-KW"/>
</dbReference>
<reference evidence="8" key="2">
    <citation type="journal article" date="2022" name="Microbiol. Resour. Announc.">
        <title>Whole-Genome Sequence of Entomortierella parvispora E1425, a Mucoromycotan Fungus Associated with Burkholderiaceae-Related Endosymbiotic Bacteria.</title>
        <authorList>
            <person name="Herlambang A."/>
            <person name="Guo Y."/>
            <person name="Takashima Y."/>
            <person name="Narisawa K."/>
            <person name="Ohta H."/>
            <person name="Nishizawa T."/>
        </authorList>
    </citation>
    <scope>NUCLEOTIDE SEQUENCE</scope>
    <source>
        <strain evidence="8">E1425</strain>
    </source>
</reference>
<dbReference type="GO" id="GO:0006890">
    <property type="term" value="P:retrograde vesicle-mediated transport, Golgi to endoplasmic reticulum"/>
    <property type="evidence" value="ECO:0007669"/>
    <property type="project" value="InterPro"/>
</dbReference>
<feature type="compositionally biased region" description="Polar residues" evidence="5">
    <location>
        <begin position="821"/>
        <end position="831"/>
    </location>
</feature>
<dbReference type="GO" id="GO:0070939">
    <property type="term" value="C:Dsl1/NZR complex"/>
    <property type="evidence" value="ECO:0007669"/>
    <property type="project" value="TreeGrafter"/>
</dbReference>
<keyword evidence="3" id="KW-0256">Endoplasmic reticulum</keyword>
<feature type="region of interest" description="Disordered" evidence="5">
    <location>
        <begin position="1718"/>
        <end position="1752"/>
    </location>
</feature>
<evidence type="ECO:0000256" key="1">
    <source>
        <dbReference type="ARBA" id="ARBA00004240"/>
    </source>
</evidence>
<feature type="region of interest" description="Disordered" evidence="5">
    <location>
        <begin position="820"/>
        <end position="854"/>
    </location>
</feature>
<evidence type="ECO:0000256" key="4">
    <source>
        <dbReference type="ARBA" id="ARBA00022927"/>
    </source>
</evidence>
<evidence type="ECO:0000256" key="3">
    <source>
        <dbReference type="ARBA" id="ARBA00022824"/>
    </source>
</evidence>
<sequence>MEKQRLLYDIDTVAIWTPSPDQAPTASSLNAQHNGAASLQQQLTLLDNDTKRRLTEWRNWFLRRVAANISPLFLTTTVPSGIASTLTPLKSAWQIALSPDSQFLAVNHEDKLEFRTLNSDYQVVHAVWGAGRGQDLYPKWRKIAWSHDSKLIARSFSDGTIEIVDIKGRLVGTIVPKDQPQAQQTEESAPINASSHLFVEPLSYLGFSNVRKNKDNEGLGFKYHGQNYAYELVAITFDGALRSYLFNSPEAIDFSDSAPTSPTVDDPRSKRLQHRRSLLATQSLLAPRQTTWPREGFSDPGFFVCFHKFNFSPWFRTVACASIDEKTGILCVGGALSQRKDVPEDETRSGVMFWAIEYDPPYYKRYKSDGTLETTADNIVRRTGSENEPSKLPAGLATVAQTLQKLTERDAGLTKKSVHTIVGHEKYGVLSLDGSGTLTSWAISQEHGGKVKTSWDSDHLNYFARSKEHNSLSFSEFQKLVKEYQSNGTSSHLIGVVNGRCVSMRFWTKDAILLGYESGAMIVLQIPELVNILGQEPKVFASCLEFTNSGFKAHDEQVFVIEEITRMIRARVVGERCIMMSEQEDKALGEPSEQEIAQMMGNEGLLFKWIAQLSKYFESKEVEEHRAKRQKLILVPKRTLSLYRLLRVPPEELLHRKLEAKEFASALSIANTYELDTDTIYQYQWQLLNRFNADLVSDLLGKVTDKDWVLSSCLDTQTDDLESVRTLLEYGLRLTDGLMDDIIARCGLTADTKISWIRAAASGEPMTAQASQALQDSELSEQDIRWCQYRWYFFKYLNRLSTYIELMKAEADMRTLEESRTVSLRQSQNPTYDPLDPLAEDLENRGTRSPPSLTGPYSAFRDVDLAGQACLYAEAEFVQGVRTLFTRHNRETWPWRLAIVDRIPETCPTALYRDLLPRVDPKRGSEALWIQDHSWRDMDWVEVPEFRKVVFGSADHEMDHYLRQRAMVIEERKAAHGGSEAASLDMDLITKEANQILPSPIAFPTSNEVLTEWYIRRALEIDRAAGQMIEARRLIQNGTDNNIQHLESISEDLGILCKLLYEIKPQNRNLRARDLWTNTILDLSLERFSLMDPMQVVQLCLSMSDDTTIVSDIRHLVLPYLTVIIPKRWQRHDQNHTPGQGLPAGLDVRNPMSYLYAYLLSQSPEHLAWVGAVVEASKPVYEPEERIISNDMDLSWLTLSCMYGCRTVHEWKVMSNMIVCLPMFEQTEEVDEAVDKVRRAELRKDIFLPADGDHSSSPVPDRSRIPQQLDPLNMYPAFVKYAPTQGLMQHALDTLERHLTAAETLARYDLPVRLSWFLENSDSEANQLQMITKMARLASGGPEKMGERFESDDEWMLLLEDLIRLREDEQGGGVMNLVSEQDIYREYLAGVLSCGKFELAKAIIFPPGQLPPLRLATAEKLVIDSSNEMYNNASSGNRHQGLMKMAYDCLKVLPETTNIRREMDLIEATNFMTATYRLTAPDTNSVILPLQIRSTENRLSLVRRLIMTQENAYRDHEAMLELAIKVTGVGPKKTLRQQIEIQVVGMLIEAALKERNYVFALQQSDRLMDLMKMSGTVDLTADGSPKVKRVVKSTSFSSTTGNEEDPGADSPTSQPGSRSGTSMSMRGKQSQSSPNFSDTDPEARKPWEIFVQVGSESAGRDYNRRLTVVAYALACCPPEKLESVLELWRSLEMESLHAPVPEVDPRRGVAGFMSTMMDRTTSSGSGGPSGSTASLGYNPGGRGGDGPLSEIIGRASTGSMLGAAHQDTLRRDQSMSQNSAHHEHDTGRRRDKLKSLVSSIWST</sequence>
<reference evidence="8" key="1">
    <citation type="submission" date="2021-11" db="EMBL/GenBank/DDBJ databases">
        <authorList>
            <person name="Herlambang A."/>
            <person name="Guo Y."/>
            <person name="Takashima Y."/>
            <person name="Nishizawa T."/>
        </authorList>
    </citation>
    <scope>NUCLEOTIDE SEQUENCE</scope>
    <source>
        <strain evidence="8">E1425</strain>
    </source>
</reference>
<gene>
    <name evidence="8" type="ORF">EMPS_02430</name>
</gene>
<keyword evidence="4" id="KW-0653">Protein transport</keyword>